<feature type="chain" id="PRO_5031109114" evidence="1">
    <location>
        <begin position="43"/>
        <end position="1226"/>
    </location>
</feature>
<name>A0A7S1X342_9CHLO</name>
<protein>
    <submittedName>
        <fullName evidence="2">Uncharacterized protein</fullName>
    </submittedName>
</protein>
<reference evidence="2" key="1">
    <citation type="submission" date="2021-01" db="EMBL/GenBank/DDBJ databases">
        <authorList>
            <person name="Corre E."/>
            <person name="Pelletier E."/>
            <person name="Niang G."/>
            <person name="Scheremetjew M."/>
            <person name="Finn R."/>
            <person name="Kale V."/>
            <person name="Holt S."/>
            <person name="Cochrane G."/>
            <person name="Meng A."/>
            <person name="Brown T."/>
            <person name="Cohen L."/>
        </authorList>
    </citation>
    <scope>NUCLEOTIDE SEQUENCE</scope>
    <source>
        <strain evidence="2">PLY429</strain>
    </source>
</reference>
<sequence>MTGPFLDAGPFISHSHFSSRSVTRARLAVGWLLLVMQVDVAAQSGGGSEAEETTELFPAIPLRLNEWTRGTCGGSGWKDYTFTVDGSQPKANLHFEVQDITNELRVDALDVHVVPHERPLYRHQLGSGSVYGVDNIYSRSLTYHEVETTTYFILVGCRSEPVPFLIRATTTKALLTPGATVIGEVCPGNWLYHKVNLTAEDWPAIAAQPESTYHVLLRLAVDSSNVTVITADNHAPLFLSPPLSHVSAEQTTTDGPTELSFCDVRPGGLHYLGVVGSGTHCAQYTISATYKAGGSCEEVTMNSNSESQTGREVDLELRRFSRGHLEPLQTVDYRFIVPQSAHYNLLVVLQDDSLGFNPTAMSLRMYKGSIPADRATELYSERSSNGVYSLGIDAWELTPGEYFFAVTAGQQAVDYRLVAQDISAELYEEGGAVQGEVCPGSVMFHYYDTPTDAEGRNIRFHLRLHTGEAYHYTSVGHPPLKMIPPYQHVTAEEQGGDSSRIPVCGAEAGARTYIAIKATDACTMYDISLEVMSPEEECHSLQHMCVDDCQVLCEEVELEHRHRDSCVAGESKRYMITLTEEQAASNLEIQVEDRSERLLPSALLLQHFEGSIPNDFQTQRFASHAPNRLLSVTISSWDLQPGRHFILVTCSPSAPTEFSLYTHLSPAQLMPQQVAAADLCPGNWFHYLISIDSNGEASRFATHAADGQSGPVVAHVKFTTWLHVGGLHLLTRQNVAPLKLVPPYHTTTALEQESAGAAAGQGLLPYEVWHCNAAAGQVYLGLRGFRACSSFELKAEVFAASDGTPEACSAASAPAAQRALSLDADLELAAEGVQPLRFGHATLSSCASGSYQDFYFEVDASEDREYNLVLGLEDLTNSGNPTALRLLLFRDGIPKDRMTEHEASQAVGGEYSLPISAWDMHAGRYFVSVKCGTESSDFRLLPTLSKVELMGGERVSGTVCPGDLTLHRLDAGRLPSSRGKHLTWSLTMHSGDTDVMLAEEKPQLRLAPPYTHFRAEQSSTATVETFHVSSCDIEQLTHYITLLSGDSCAEYDITATLHDSGSPCTPMLHQPREYVVNAGLTMEEFHYDSCAAYGVRDYLLHIDEADSGKNLEISVQDLSPAGVAPDSLGVYLYEGAIPMDRRTEVFDEFSGGGGLFSVGVSSHDLEGPRNYFVSVKCRLSAAKFRILPVLTESQLQQGNLPSGLKRQGGKTARKDVILFIPPPRCI</sequence>
<evidence type="ECO:0000256" key="1">
    <source>
        <dbReference type="SAM" id="SignalP"/>
    </source>
</evidence>
<accession>A0A7S1X342</accession>
<dbReference type="AlphaFoldDB" id="A0A7S1X342"/>
<proteinExistence type="predicted"/>
<organism evidence="2">
    <name type="scientific">Tetraselmis chuii</name>
    <dbReference type="NCBI Taxonomy" id="63592"/>
    <lineage>
        <taxon>Eukaryota</taxon>
        <taxon>Viridiplantae</taxon>
        <taxon>Chlorophyta</taxon>
        <taxon>core chlorophytes</taxon>
        <taxon>Chlorodendrophyceae</taxon>
        <taxon>Chlorodendrales</taxon>
        <taxon>Chlorodendraceae</taxon>
        <taxon>Tetraselmis</taxon>
    </lineage>
</organism>
<gene>
    <name evidence="2" type="ORF">TCHU04912_LOCUS7611</name>
</gene>
<evidence type="ECO:0000313" key="2">
    <source>
        <dbReference type="EMBL" id="CAD9205375.1"/>
    </source>
</evidence>
<feature type="signal peptide" evidence="1">
    <location>
        <begin position="1"/>
        <end position="42"/>
    </location>
</feature>
<keyword evidence="1" id="KW-0732">Signal</keyword>
<dbReference type="EMBL" id="HBGG01014941">
    <property type="protein sequence ID" value="CAD9205375.1"/>
    <property type="molecule type" value="Transcribed_RNA"/>
</dbReference>